<feature type="domain" description="Transposase IS4-like" evidence="1">
    <location>
        <begin position="16"/>
        <end position="64"/>
    </location>
</feature>
<keyword evidence="3" id="KW-1185">Reference proteome</keyword>
<dbReference type="GO" id="GO:0003677">
    <property type="term" value="F:DNA binding"/>
    <property type="evidence" value="ECO:0007669"/>
    <property type="project" value="InterPro"/>
</dbReference>
<dbReference type="AlphaFoldDB" id="A0AAV3UPI8"/>
<accession>A0AAV3UPI8</accession>
<dbReference type="Proteomes" id="UP001501729">
    <property type="component" value="Unassembled WGS sequence"/>
</dbReference>
<evidence type="ECO:0000259" key="1">
    <source>
        <dbReference type="Pfam" id="PF01609"/>
    </source>
</evidence>
<dbReference type="InterPro" id="IPR002559">
    <property type="entry name" value="Transposase_11"/>
</dbReference>
<name>A0AAV3UPI8_9EURY</name>
<dbReference type="EMBL" id="BAABKX010000022">
    <property type="protein sequence ID" value="GAA5062062.1"/>
    <property type="molecule type" value="Genomic_DNA"/>
</dbReference>
<dbReference type="GO" id="GO:0006313">
    <property type="term" value="P:DNA transposition"/>
    <property type="evidence" value="ECO:0007669"/>
    <property type="project" value="InterPro"/>
</dbReference>
<dbReference type="GO" id="GO:0004803">
    <property type="term" value="F:transposase activity"/>
    <property type="evidence" value="ECO:0007669"/>
    <property type="project" value="InterPro"/>
</dbReference>
<comment type="caution">
    <text evidence="2">The sequence shown here is derived from an EMBL/GenBank/DDBJ whole genome shotgun (WGS) entry which is preliminary data.</text>
</comment>
<organism evidence="2 3">
    <name type="scientific">Haladaptatus pallidirubidus</name>
    <dbReference type="NCBI Taxonomy" id="1008152"/>
    <lineage>
        <taxon>Archaea</taxon>
        <taxon>Methanobacteriati</taxon>
        <taxon>Methanobacteriota</taxon>
        <taxon>Stenosarchaea group</taxon>
        <taxon>Halobacteria</taxon>
        <taxon>Halobacteriales</taxon>
        <taxon>Haladaptataceae</taxon>
        <taxon>Haladaptatus</taxon>
    </lineage>
</organism>
<sequence>MIKHCEQNALKKAHNARINDDVYNQRSMCETVFTMLKDDGDELRSRSWHGQFREITRKCIVHNFSQAAS</sequence>
<gene>
    <name evidence="2" type="ORF">GCM10025751_48830</name>
</gene>
<protein>
    <recommendedName>
        <fullName evidence="1">Transposase IS4-like domain-containing protein</fullName>
    </recommendedName>
</protein>
<dbReference type="Pfam" id="PF01609">
    <property type="entry name" value="DDE_Tnp_1"/>
    <property type="match status" value="1"/>
</dbReference>
<reference evidence="2 3" key="1">
    <citation type="journal article" date="2019" name="Int. J. Syst. Evol. Microbiol.">
        <title>The Global Catalogue of Microorganisms (GCM) 10K type strain sequencing project: providing services to taxonomists for standard genome sequencing and annotation.</title>
        <authorList>
            <consortium name="The Broad Institute Genomics Platform"/>
            <consortium name="The Broad Institute Genome Sequencing Center for Infectious Disease"/>
            <person name="Wu L."/>
            <person name="Ma J."/>
        </authorList>
    </citation>
    <scope>NUCLEOTIDE SEQUENCE [LARGE SCALE GENOMIC DNA]</scope>
    <source>
        <strain evidence="2 3">JCM 17504</strain>
    </source>
</reference>
<evidence type="ECO:0000313" key="3">
    <source>
        <dbReference type="Proteomes" id="UP001501729"/>
    </source>
</evidence>
<proteinExistence type="predicted"/>
<evidence type="ECO:0000313" key="2">
    <source>
        <dbReference type="EMBL" id="GAA5062062.1"/>
    </source>
</evidence>